<dbReference type="PANTHER" id="PTHR46382:SF1">
    <property type="entry name" value="PHOSPHATIDATE CYTIDYLYLTRANSFERASE"/>
    <property type="match status" value="1"/>
</dbReference>
<evidence type="ECO:0000256" key="19">
    <source>
        <dbReference type="SAM" id="Phobius"/>
    </source>
</evidence>
<evidence type="ECO:0000256" key="11">
    <source>
        <dbReference type="ARBA" id="ARBA00022692"/>
    </source>
</evidence>
<dbReference type="GO" id="GO:0005886">
    <property type="term" value="C:plasma membrane"/>
    <property type="evidence" value="ECO:0007669"/>
    <property type="project" value="UniProtKB-SubCell"/>
</dbReference>
<evidence type="ECO:0000256" key="13">
    <source>
        <dbReference type="ARBA" id="ARBA00022989"/>
    </source>
</evidence>
<dbReference type="Proteomes" id="UP000230842">
    <property type="component" value="Unassembled WGS sequence"/>
</dbReference>
<feature type="transmembrane region" description="Helical" evidence="19">
    <location>
        <begin position="92"/>
        <end position="110"/>
    </location>
</feature>
<keyword evidence="13 19" id="KW-1133">Transmembrane helix</keyword>
<sequence length="280" mass="28470">MSSPDVPAAPRQRGGRNLPAAIGVGVALGAAVVASLLFVKVLFVGVVLVAGGVAVWELSGALRKAGARVPLPPVMAGGLATLAATYVAGPEAIAVGAALTVLGTFVYRMPDGADGWVRDVSAGIFTFAYIPVLGSFVVLMVAEDDGPARIVTFVVVTIASDIFGYAAGYKLGKHPMAPTISPKKSWEGFGGSVVGCVLAGVACVVLLLDGPWWAGVVLGLAAVAMATLGDLSESMVKRDVGIKDMSDLLPGHGGLMDRLDSLLAVAPVCWLVLHFLVPVA</sequence>
<keyword evidence="11 18" id="KW-0812">Transmembrane</keyword>
<reference evidence="20 21" key="1">
    <citation type="submission" date="2017-11" db="EMBL/GenBank/DDBJ databases">
        <title>Genomic Encyclopedia of Archaeal and Bacterial Type Strains, Phase II (KMG-II): From Individual Species to Whole Genera.</title>
        <authorList>
            <person name="Goeker M."/>
        </authorList>
    </citation>
    <scope>NUCLEOTIDE SEQUENCE [LARGE SCALE GENOMIC DNA]</scope>
    <source>
        <strain evidence="20 21">DSM 27763</strain>
    </source>
</reference>
<keyword evidence="9" id="KW-0444">Lipid biosynthesis</keyword>
<evidence type="ECO:0000256" key="10">
    <source>
        <dbReference type="ARBA" id="ARBA00022679"/>
    </source>
</evidence>
<evidence type="ECO:0000256" key="16">
    <source>
        <dbReference type="ARBA" id="ARBA00023209"/>
    </source>
</evidence>
<feature type="transmembrane region" description="Helical" evidence="19">
    <location>
        <begin position="213"/>
        <end position="231"/>
    </location>
</feature>
<dbReference type="GO" id="GO:0004605">
    <property type="term" value="F:phosphatidate cytidylyltransferase activity"/>
    <property type="evidence" value="ECO:0007669"/>
    <property type="project" value="UniProtKB-EC"/>
</dbReference>
<feature type="transmembrane region" description="Helical" evidence="19">
    <location>
        <begin position="122"/>
        <end position="142"/>
    </location>
</feature>
<keyword evidence="17" id="KW-1208">Phospholipid metabolism</keyword>
<keyword evidence="14" id="KW-0443">Lipid metabolism</keyword>
<evidence type="ECO:0000256" key="15">
    <source>
        <dbReference type="ARBA" id="ARBA00023136"/>
    </source>
</evidence>
<evidence type="ECO:0000256" key="9">
    <source>
        <dbReference type="ARBA" id="ARBA00022516"/>
    </source>
</evidence>
<evidence type="ECO:0000256" key="18">
    <source>
        <dbReference type="RuleBase" id="RU003938"/>
    </source>
</evidence>
<feature type="transmembrane region" description="Helical" evidence="19">
    <location>
        <begin position="188"/>
        <end position="207"/>
    </location>
</feature>
<comment type="pathway">
    <text evidence="4">Lipid metabolism.</text>
</comment>
<comment type="subcellular location">
    <subcellularLocation>
        <location evidence="2">Cell membrane</location>
        <topology evidence="2">Multi-pass membrane protein</topology>
    </subcellularLocation>
</comment>
<comment type="pathway">
    <text evidence="3 18">Phospholipid metabolism; CDP-diacylglycerol biosynthesis; CDP-diacylglycerol from sn-glycerol 3-phosphate: step 3/3.</text>
</comment>
<keyword evidence="16" id="KW-0594">Phospholipid biosynthesis</keyword>
<evidence type="ECO:0000256" key="5">
    <source>
        <dbReference type="ARBA" id="ARBA00010185"/>
    </source>
</evidence>
<dbReference type="EMBL" id="PGEZ01000001">
    <property type="protein sequence ID" value="PJJ56306.1"/>
    <property type="molecule type" value="Genomic_DNA"/>
</dbReference>
<dbReference type="InterPro" id="IPR000374">
    <property type="entry name" value="PC_trans"/>
</dbReference>
<keyword evidence="10 18" id="KW-0808">Transferase</keyword>
<evidence type="ECO:0000256" key="2">
    <source>
        <dbReference type="ARBA" id="ARBA00004651"/>
    </source>
</evidence>
<evidence type="ECO:0000256" key="3">
    <source>
        <dbReference type="ARBA" id="ARBA00005119"/>
    </source>
</evidence>
<evidence type="ECO:0000313" key="20">
    <source>
        <dbReference type="EMBL" id="PJJ56306.1"/>
    </source>
</evidence>
<evidence type="ECO:0000256" key="12">
    <source>
        <dbReference type="ARBA" id="ARBA00022695"/>
    </source>
</evidence>
<dbReference type="EC" id="2.7.7.41" evidence="6 18"/>
<dbReference type="Pfam" id="PF01148">
    <property type="entry name" value="CTP_transf_1"/>
    <property type="match status" value="1"/>
</dbReference>
<evidence type="ECO:0000313" key="21">
    <source>
        <dbReference type="Proteomes" id="UP000230842"/>
    </source>
</evidence>
<dbReference type="UniPathway" id="UPA00557">
    <property type="reaction ID" value="UER00614"/>
</dbReference>
<keyword evidence="15 19" id="KW-0472">Membrane</keyword>
<dbReference type="PANTHER" id="PTHR46382">
    <property type="entry name" value="PHOSPHATIDATE CYTIDYLYLTRANSFERASE"/>
    <property type="match status" value="1"/>
</dbReference>
<feature type="transmembrane region" description="Helical" evidence="19">
    <location>
        <begin position="148"/>
        <end position="167"/>
    </location>
</feature>
<evidence type="ECO:0000256" key="14">
    <source>
        <dbReference type="ARBA" id="ARBA00023098"/>
    </source>
</evidence>
<comment type="similarity">
    <text evidence="5 18">Belongs to the CDS family.</text>
</comment>
<keyword evidence="21" id="KW-1185">Reference proteome</keyword>
<comment type="catalytic activity">
    <reaction evidence="1 18">
        <text>a 1,2-diacyl-sn-glycero-3-phosphate + CTP + H(+) = a CDP-1,2-diacyl-sn-glycerol + diphosphate</text>
        <dbReference type="Rhea" id="RHEA:16229"/>
        <dbReference type="ChEBI" id="CHEBI:15378"/>
        <dbReference type="ChEBI" id="CHEBI:33019"/>
        <dbReference type="ChEBI" id="CHEBI:37563"/>
        <dbReference type="ChEBI" id="CHEBI:58332"/>
        <dbReference type="ChEBI" id="CHEBI:58608"/>
        <dbReference type="EC" id="2.7.7.41"/>
    </reaction>
</comment>
<name>A0A0B2BLD7_9ACTN</name>
<dbReference type="GO" id="GO:0016024">
    <property type="term" value="P:CDP-diacylglycerol biosynthetic process"/>
    <property type="evidence" value="ECO:0007669"/>
    <property type="project" value="UniProtKB-UniPathway"/>
</dbReference>
<gene>
    <name evidence="20" type="ORF">CLV56_0512</name>
</gene>
<dbReference type="AlphaFoldDB" id="A0A0B2BLD7"/>
<keyword evidence="12 18" id="KW-0548">Nucleotidyltransferase</keyword>
<organism evidence="20 21">
    <name type="scientific">Mumia flava</name>
    <dbReference type="NCBI Taxonomy" id="1348852"/>
    <lineage>
        <taxon>Bacteria</taxon>
        <taxon>Bacillati</taxon>
        <taxon>Actinomycetota</taxon>
        <taxon>Actinomycetes</taxon>
        <taxon>Propionibacteriales</taxon>
        <taxon>Nocardioidaceae</taxon>
        <taxon>Mumia</taxon>
    </lineage>
</organism>
<dbReference type="OrthoDB" id="9799199at2"/>
<dbReference type="PROSITE" id="PS01315">
    <property type="entry name" value="CDS"/>
    <property type="match status" value="1"/>
</dbReference>
<accession>A0A0B2BLD7</accession>
<comment type="caution">
    <text evidence="20">The sequence shown here is derived from an EMBL/GenBank/DDBJ whole genome shotgun (WGS) entry which is preliminary data.</text>
</comment>
<dbReference type="RefSeq" id="WP_039348775.1">
    <property type="nucleotide sequence ID" value="NZ_PGEZ01000001.1"/>
</dbReference>
<keyword evidence="8" id="KW-1003">Cell membrane</keyword>
<evidence type="ECO:0000256" key="8">
    <source>
        <dbReference type="ARBA" id="ARBA00022475"/>
    </source>
</evidence>
<evidence type="ECO:0000256" key="7">
    <source>
        <dbReference type="ARBA" id="ARBA00019373"/>
    </source>
</evidence>
<evidence type="ECO:0000256" key="1">
    <source>
        <dbReference type="ARBA" id="ARBA00001698"/>
    </source>
</evidence>
<evidence type="ECO:0000256" key="6">
    <source>
        <dbReference type="ARBA" id="ARBA00012487"/>
    </source>
</evidence>
<feature type="transmembrane region" description="Helical" evidence="19">
    <location>
        <begin position="20"/>
        <end position="53"/>
    </location>
</feature>
<evidence type="ECO:0000256" key="17">
    <source>
        <dbReference type="ARBA" id="ARBA00023264"/>
    </source>
</evidence>
<proteinExistence type="inferred from homology"/>
<protein>
    <recommendedName>
        <fullName evidence="7 18">Phosphatidate cytidylyltransferase</fullName>
        <ecNumber evidence="6 18">2.7.7.41</ecNumber>
    </recommendedName>
</protein>
<evidence type="ECO:0000256" key="4">
    <source>
        <dbReference type="ARBA" id="ARBA00005189"/>
    </source>
</evidence>